<dbReference type="InterPro" id="IPR028994">
    <property type="entry name" value="Integrin_alpha_N"/>
</dbReference>
<name>A0A975B6V7_9BACT</name>
<dbReference type="RefSeq" id="WP_207691629.1">
    <property type="nucleotide sequence ID" value="NZ_CP061799.1"/>
</dbReference>
<keyword evidence="4" id="KW-1185">Reference proteome</keyword>
<dbReference type="Gene3D" id="2.130.10.130">
    <property type="entry name" value="Integrin alpha, N-terminal"/>
    <property type="match status" value="1"/>
</dbReference>
<reference evidence="3" key="1">
    <citation type="journal article" date="2021" name="Microb. Physiol.">
        <title>Proteogenomic Insights into the Physiology of Marine, Sulfate-Reducing, Filamentous Desulfonema limicola and Desulfonema magnum.</title>
        <authorList>
            <person name="Schnaars V."/>
            <person name="Wohlbrand L."/>
            <person name="Scheve S."/>
            <person name="Hinrichs C."/>
            <person name="Reinhardt R."/>
            <person name="Rabus R."/>
        </authorList>
    </citation>
    <scope>NUCLEOTIDE SEQUENCE</scope>
    <source>
        <strain evidence="3">5ac10</strain>
    </source>
</reference>
<dbReference type="SUPFAM" id="SSF69318">
    <property type="entry name" value="Integrin alpha N-terminal domain"/>
    <property type="match status" value="2"/>
</dbReference>
<sequence>MKLSKIHIFFAVFLISIIFVNAAASAQSSSVLIVPFKIHAEKELLFLKKGIQDMLKSRLSREGEIMPLNKDIPGQYLETADNMDEKNAALLGAELNADYVVYGSLTVFGKSISTDAVFFNVKNNKADIIFNKSGKDNGDVIKHINEFAARINDKISGTGTVFPAAGLETKSQEDESRRHPDSLWKDTVKEDKKNKPPALINSGSLGTIWKSRRFKTQIKGLAAGDVDGDSQQEIVFIDNKDVNIYRYSNKMFTKIGEIKGDMHDNLISVDIADINGNDKSEIFVTCLNKSNKALRSFVLEWNGTQFEHIIKSAGWYYRVLDIPGRGPMLMGQKRGFNKNFIPGIDELKWSAGQYIPVTPQKLPSRTNVYSFNYGDIMNNGQMAAIMFSETEYLRVLNTDGSKEWESAEPMSGGAVFLEYDSESSGSFGAEKEQERQYLPHRILIADINKDSKNEIIVGQNTDSAGRFFSKLRLYKSGHIKCLGWDDFGLNIKWKTPEVSGYISDYALTDIDSDGRDELIFSVVKKISSVLGEAQSFIAFQEID</sequence>
<proteinExistence type="predicted"/>
<organism evidence="3 4">
    <name type="scientific">Desulfonema limicola</name>
    <dbReference type="NCBI Taxonomy" id="45656"/>
    <lineage>
        <taxon>Bacteria</taxon>
        <taxon>Pseudomonadati</taxon>
        <taxon>Thermodesulfobacteriota</taxon>
        <taxon>Desulfobacteria</taxon>
        <taxon>Desulfobacterales</taxon>
        <taxon>Desulfococcaceae</taxon>
        <taxon>Desulfonema</taxon>
    </lineage>
</organism>
<keyword evidence="1" id="KW-0732">Signal</keyword>
<evidence type="ECO:0000313" key="4">
    <source>
        <dbReference type="Proteomes" id="UP000663720"/>
    </source>
</evidence>
<evidence type="ECO:0000256" key="1">
    <source>
        <dbReference type="ARBA" id="ARBA00022729"/>
    </source>
</evidence>
<dbReference type="Proteomes" id="UP000663720">
    <property type="component" value="Chromosome"/>
</dbReference>
<feature type="compositionally biased region" description="Basic and acidic residues" evidence="2">
    <location>
        <begin position="170"/>
        <end position="194"/>
    </location>
</feature>
<dbReference type="AlphaFoldDB" id="A0A975B6V7"/>
<dbReference type="InterPro" id="IPR013517">
    <property type="entry name" value="FG-GAP"/>
</dbReference>
<dbReference type="Pfam" id="PF13517">
    <property type="entry name" value="FG-GAP_3"/>
    <property type="match status" value="1"/>
</dbReference>
<protein>
    <recommendedName>
        <fullName evidence="5">VCBS repeat-containing protein</fullName>
    </recommendedName>
</protein>
<evidence type="ECO:0008006" key="5">
    <source>
        <dbReference type="Google" id="ProtNLM"/>
    </source>
</evidence>
<feature type="region of interest" description="Disordered" evidence="2">
    <location>
        <begin position="167"/>
        <end position="196"/>
    </location>
</feature>
<evidence type="ECO:0000313" key="3">
    <source>
        <dbReference type="EMBL" id="QTA79930.1"/>
    </source>
</evidence>
<dbReference type="EMBL" id="CP061799">
    <property type="protein sequence ID" value="QTA79930.1"/>
    <property type="molecule type" value="Genomic_DNA"/>
</dbReference>
<gene>
    <name evidence="3" type="ORF">dnl_22120</name>
</gene>
<dbReference type="KEGG" id="dli:dnl_22120"/>
<evidence type="ECO:0000256" key="2">
    <source>
        <dbReference type="SAM" id="MobiDB-lite"/>
    </source>
</evidence>
<accession>A0A975B6V7</accession>
<dbReference type="Gene3D" id="3.40.50.10070">
    <property type="entry name" value="TolB, N-terminal domain"/>
    <property type="match status" value="1"/>
</dbReference>